<organism evidence="1 2">
    <name type="scientific">Selenomonas ruminantium</name>
    <dbReference type="NCBI Taxonomy" id="971"/>
    <lineage>
        <taxon>Bacteria</taxon>
        <taxon>Bacillati</taxon>
        <taxon>Bacillota</taxon>
        <taxon>Negativicutes</taxon>
        <taxon>Selenomonadales</taxon>
        <taxon>Selenomonadaceae</taxon>
        <taxon>Selenomonas</taxon>
    </lineage>
</organism>
<dbReference type="OrthoDB" id="9810648at2"/>
<dbReference type="AlphaFoldDB" id="A0A1H0UAF1"/>
<reference evidence="1 2" key="1">
    <citation type="submission" date="2016-10" db="EMBL/GenBank/DDBJ databases">
        <authorList>
            <person name="de Groot N.N."/>
        </authorList>
    </citation>
    <scope>NUCLEOTIDE SEQUENCE [LARGE SCALE GENOMIC DNA]</scope>
    <source>
        <strain evidence="1 2">S137</strain>
    </source>
</reference>
<dbReference type="EMBL" id="FNJQ01000030">
    <property type="protein sequence ID" value="SDP62978.1"/>
    <property type="molecule type" value="Genomic_DNA"/>
</dbReference>
<protein>
    <submittedName>
        <fullName evidence="1">Uncharacterized conserved protein YbbK, DUF523 family</fullName>
    </submittedName>
</protein>
<gene>
    <name evidence="1" type="ORF">SAMN05216366_13021</name>
</gene>
<accession>A0A1H0UAF1</accession>
<evidence type="ECO:0000313" key="1">
    <source>
        <dbReference type="EMBL" id="SDP62978.1"/>
    </source>
</evidence>
<dbReference type="RefSeq" id="WP_074573120.1">
    <property type="nucleotide sequence ID" value="NZ_FNJQ01000030.1"/>
</dbReference>
<name>A0A1H0UAF1_SELRU</name>
<proteinExistence type="predicted"/>
<evidence type="ECO:0000313" key="2">
    <source>
        <dbReference type="Proteomes" id="UP000182412"/>
    </source>
</evidence>
<dbReference type="Proteomes" id="UP000182412">
    <property type="component" value="Unassembled WGS sequence"/>
</dbReference>
<dbReference type="PANTHER" id="PTHR30087">
    <property type="entry name" value="INNER MEMBRANE PROTEIN"/>
    <property type="match status" value="1"/>
</dbReference>
<dbReference type="PANTHER" id="PTHR30087:SF1">
    <property type="entry name" value="HYPOTHETICAL CYTOSOLIC PROTEIN"/>
    <property type="match status" value="1"/>
</dbReference>
<sequence>MILVSACLLGHKVKFSGGANTHDLLLKYNERGRFIAVCPECFAMLPCPRPAMEIQGGTGKKVLTGKAKAMDENGMDTTQYLLTGADKVLKIAEAYHAKVAILKEGSPSCGVKKIHGGNFDGKKIKGQGVTTALLQKHGITVYSEKDMTVGRLEELIAEDVKRDRI</sequence>
<dbReference type="Pfam" id="PF04463">
    <property type="entry name" value="2-thiour_desulf"/>
    <property type="match status" value="1"/>
</dbReference>
<dbReference type="InterPro" id="IPR007553">
    <property type="entry name" value="2-thiour_desulf"/>
</dbReference>